<keyword evidence="1" id="KW-0175">Coiled coil</keyword>
<sequence length="270" mass="31063">MEFFDGMAQKTKNISEIMKLTAAVSSEKERQEKIYRELGETYYKVYGDRAESELMEMCTQIRESKETVENYEKEILALKGIVVCPACGYEVSIHFNFCNNCGHKMKEIQEEQPSVDELIQEEEELREEEKLLAEKEEEAVEEDRIVKEILEEEASAAKESVEEILAEEQQSEEEVEPISTEEPLELENEDPFVQELQEAVSISSEKVCKECGAPMEEDQEFCIMCGTRYGEEKAEKEAEKEEELQERICPNCGSIVKPGHLFCMECGTKQ</sequence>
<accession>A0A4R3JVJ5</accession>
<dbReference type="Pfam" id="PF12773">
    <property type="entry name" value="DZR"/>
    <property type="match status" value="1"/>
</dbReference>
<dbReference type="Proteomes" id="UP000294613">
    <property type="component" value="Unassembled WGS sequence"/>
</dbReference>
<gene>
    <name evidence="4" type="ORF">EDD74_101186</name>
    <name evidence="3" type="ORF">FAEUMB_05850</name>
</gene>
<dbReference type="EMBL" id="BHEO01000002">
    <property type="protein sequence ID" value="GBU04044.1"/>
    <property type="molecule type" value="Genomic_DNA"/>
</dbReference>
<feature type="coiled-coil region" evidence="1">
    <location>
        <begin position="54"/>
        <end position="81"/>
    </location>
</feature>
<dbReference type="EMBL" id="SLZV01000001">
    <property type="protein sequence ID" value="TCS70335.1"/>
    <property type="molecule type" value="Genomic_DNA"/>
</dbReference>
<reference evidence="3 6" key="1">
    <citation type="journal article" date="2018" name="Int. J. Syst. Evol. Microbiol.">
        <title>Draft Genome Sequence of Faecalimonas umbilicata JCM 30896T, an Acetate-Producing Bacterium Isolated from Human Feces.</title>
        <authorList>
            <person name="Sakamoto M."/>
            <person name="Ikeyama N."/>
            <person name="Yuki M."/>
            <person name="Ohkuma M."/>
        </authorList>
    </citation>
    <scope>NUCLEOTIDE SEQUENCE [LARGE SCALE GENOMIC DNA]</scope>
    <source>
        <strain evidence="3 6">EGH7</strain>
    </source>
</reference>
<organism evidence="4 5">
    <name type="scientific">Faecalimonas umbilicata</name>
    <dbReference type="NCBI Taxonomy" id="1912855"/>
    <lineage>
        <taxon>Bacteria</taxon>
        <taxon>Bacillati</taxon>
        <taxon>Bacillota</taxon>
        <taxon>Clostridia</taxon>
        <taxon>Lachnospirales</taxon>
        <taxon>Lachnospiraceae</taxon>
        <taxon>Faecalimonas</taxon>
    </lineage>
</organism>
<evidence type="ECO:0000256" key="1">
    <source>
        <dbReference type="SAM" id="Coils"/>
    </source>
</evidence>
<feature type="domain" description="DZANK-type" evidence="2">
    <location>
        <begin position="208"/>
        <end position="267"/>
    </location>
</feature>
<evidence type="ECO:0000313" key="5">
    <source>
        <dbReference type="Proteomes" id="UP000294613"/>
    </source>
</evidence>
<protein>
    <submittedName>
        <fullName evidence="4">Double zinc ribbon protein</fullName>
    </submittedName>
</protein>
<keyword evidence="6" id="KW-1185">Reference proteome</keyword>
<reference evidence="4 5" key="2">
    <citation type="submission" date="2019-03" db="EMBL/GenBank/DDBJ databases">
        <title>Genomic Encyclopedia of Type Strains, Phase IV (KMG-IV): sequencing the most valuable type-strain genomes for metagenomic binning, comparative biology and taxonomic classification.</title>
        <authorList>
            <person name="Goeker M."/>
        </authorList>
    </citation>
    <scope>NUCLEOTIDE SEQUENCE [LARGE SCALE GENOMIC DNA]</scope>
    <source>
        <strain evidence="4 5">DSM 103426</strain>
    </source>
</reference>
<comment type="caution">
    <text evidence="4">The sequence shown here is derived from an EMBL/GenBank/DDBJ whole genome shotgun (WGS) entry which is preliminary data.</text>
</comment>
<dbReference type="InterPro" id="IPR025874">
    <property type="entry name" value="DZR"/>
</dbReference>
<feature type="coiled-coil region" evidence="1">
    <location>
        <begin position="115"/>
        <end position="174"/>
    </location>
</feature>
<dbReference type="AlphaFoldDB" id="A0A4R3JVJ5"/>
<evidence type="ECO:0000313" key="6">
    <source>
        <dbReference type="Proteomes" id="UP000702954"/>
    </source>
</evidence>
<evidence type="ECO:0000259" key="2">
    <source>
        <dbReference type="Pfam" id="PF12773"/>
    </source>
</evidence>
<dbReference type="Proteomes" id="UP000702954">
    <property type="component" value="Unassembled WGS sequence"/>
</dbReference>
<evidence type="ECO:0000313" key="4">
    <source>
        <dbReference type="EMBL" id="TCS70335.1"/>
    </source>
</evidence>
<dbReference type="RefSeq" id="WP_008977528.1">
    <property type="nucleotide sequence ID" value="NZ_BHEO01000002.1"/>
</dbReference>
<proteinExistence type="predicted"/>
<name>A0A4R3JVJ5_9FIRM</name>
<evidence type="ECO:0000313" key="3">
    <source>
        <dbReference type="EMBL" id="GBU04044.1"/>
    </source>
</evidence>